<dbReference type="Proteomes" id="UP001066276">
    <property type="component" value="Chromosome 3_2"/>
</dbReference>
<reference evidence="1" key="1">
    <citation type="journal article" date="2022" name="bioRxiv">
        <title>Sequencing and chromosome-scale assembly of the giantPleurodeles waltlgenome.</title>
        <authorList>
            <person name="Brown T."/>
            <person name="Elewa A."/>
            <person name="Iarovenko S."/>
            <person name="Subramanian E."/>
            <person name="Araus A.J."/>
            <person name="Petzold A."/>
            <person name="Susuki M."/>
            <person name="Suzuki K.-i.T."/>
            <person name="Hayashi T."/>
            <person name="Toyoda A."/>
            <person name="Oliveira C."/>
            <person name="Osipova E."/>
            <person name="Leigh N.D."/>
            <person name="Simon A."/>
            <person name="Yun M.H."/>
        </authorList>
    </citation>
    <scope>NUCLEOTIDE SEQUENCE</scope>
    <source>
        <strain evidence="1">20211129_DDA</strain>
        <tissue evidence="1">Liver</tissue>
    </source>
</reference>
<dbReference type="AlphaFoldDB" id="A0AAV7THP2"/>
<protein>
    <submittedName>
        <fullName evidence="1">Uncharacterized protein</fullName>
    </submittedName>
</protein>
<name>A0AAV7THP2_PLEWA</name>
<proteinExistence type="predicted"/>
<comment type="caution">
    <text evidence="1">The sequence shown here is derived from an EMBL/GenBank/DDBJ whole genome shotgun (WGS) entry which is preliminary data.</text>
</comment>
<evidence type="ECO:0000313" key="2">
    <source>
        <dbReference type="Proteomes" id="UP001066276"/>
    </source>
</evidence>
<evidence type="ECO:0000313" key="1">
    <source>
        <dbReference type="EMBL" id="KAJ1175464.1"/>
    </source>
</evidence>
<gene>
    <name evidence="1" type="ORF">NDU88_000752</name>
</gene>
<keyword evidence="2" id="KW-1185">Reference proteome</keyword>
<organism evidence="1 2">
    <name type="scientific">Pleurodeles waltl</name>
    <name type="common">Iberian ribbed newt</name>
    <dbReference type="NCBI Taxonomy" id="8319"/>
    <lineage>
        <taxon>Eukaryota</taxon>
        <taxon>Metazoa</taxon>
        <taxon>Chordata</taxon>
        <taxon>Craniata</taxon>
        <taxon>Vertebrata</taxon>
        <taxon>Euteleostomi</taxon>
        <taxon>Amphibia</taxon>
        <taxon>Batrachia</taxon>
        <taxon>Caudata</taxon>
        <taxon>Salamandroidea</taxon>
        <taxon>Salamandridae</taxon>
        <taxon>Pleurodelinae</taxon>
        <taxon>Pleurodeles</taxon>
    </lineage>
</organism>
<accession>A0AAV7THP2</accession>
<dbReference type="EMBL" id="JANPWB010000006">
    <property type="protein sequence ID" value="KAJ1175464.1"/>
    <property type="molecule type" value="Genomic_DNA"/>
</dbReference>
<sequence>MNRAHAGALLRHSRFSPRAGWQLKHRWKSGRRLNAGSAVPLVGPPSSFSQAPVTDALRGTVPQFTPSQAPLIYPTSIRAFAGTPCVFGAPLVITFTGYCSGPAQSSFANVLCGRHLGHAPQIQHLLINNNTEGFTPKLSKCGQIPLLCHG</sequence>